<organism evidence="10 11">
    <name type="scientific">Caenimonas sedimenti</name>
    <dbReference type="NCBI Taxonomy" id="2596921"/>
    <lineage>
        <taxon>Bacteria</taxon>
        <taxon>Pseudomonadati</taxon>
        <taxon>Pseudomonadota</taxon>
        <taxon>Betaproteobacteria</taxon>
        <taxon>Burkholderiales</taxon>
        <taxon>Comamonadaceae</taxon>
        <taxon>Caenimonas</taxon>
    </lineage>
</organism>
<evidence type="ECO:0000313" key="10">
    <source>
        <dbReference type="EMBL" id="TWO71255.1"/>
    </source>
</evidence>
<evidence type="ECO:0000256" key="5">
    <source>
        <dbReference type="ARBA" id="ARBA00022840"/>
    </source>
</evidence>
<protein>
    <recommendedName>
        <fullName evidence="2">acetate--CoA ligase</fullName>
        <ecNumber evidence="2">6.2.1.1</ecNumber>
    </recommendedName>
</protein>
<keyword evidence="11" id="KW-1185">Reference proteome</keyword>
<evidence type="ECO:0000256" key="2">
    <source>
        <dbReference type="ARBA" id="ARBA00013275"/>
    </source>
</evidence>
<evidence type="ECO:0000259" key="9">
    <source>
        <dbReference type="Pfam" id="PF16177"/>
    </source>
</evidence>
<comment type="caution">
    <text evidence="10">The sequence shown here is derived from an EMBL/GenBank/DDBJ whole genome shotgun (WGS) entry which is preliminary data.</text>
</comment>
<name>A0A562ZSI9_9BURK</name>
<evidence type="ECO:0000256" key="1">
    <source>
        <dbReference type="ARBA" id="ARBA00006432"/>
    </source>
</evidence>
<dbReference type="Pfam" id="PF13193">
    <property type="entry name" value="AMP-binding_C"/>
    <property type="match status" value="1"/>
</dbReference>
<proteinExistence type="inferred from homology"/>
<dbReference type="SUPFAM" id="SSF56801">
    <property type="entry name" value="Acetyl-CoA synthetase-like"/>
    <property type="match status" value="1"/>
</dbReference>
<dbReference type="Pfam" id="PF16177">
    <property type="entry name" value="ACAS_N"/>
    <property type="match status" value="1"/>
</dbReference>
<gene>
    <name evidence="10" type="ORF">FN976_09970</name>
</gene>
<evidence type="ECO:0000256" key="6">
    <source>
        <dbReference type="ARBA" id="ARBA00022990"/>
    </source>
</evidence>
<feature type="domain" description="Acetyl-coenzyme A synthetase N-terminal" evidence="9">
    <location>
        <begin position="36"/>
        <end position="91"/>
    </location>
</feature>
<dbReference type="Pfam" id="PF00501">
    <property type="entry name" value="AMP-binding"/>
    <property type="match status" value="1"/>
</dbReference>
<keyword evidence="5" id="KW-0067">ATP-binding</keyword>
<dbReference type="InterPro" id="IPR042099">
    <property type="entry name" value="ANL_N_sf"/>
</dbReference>
<sequence length="656" mass="71930">MDSTKRPFDWVPPPDVVAQSNLTAFIRHSGEADLHALSRRADADPAWLIERVFQFCDFRFYQPPQQMLDTSRGIEWARWCVGGTTNIVLNCIDRHRGTPTWERPFLVWEGEDRRAQRSLTYRDFDAEVCRLAGALRSLGVERGDRVGLYMPNLPETFIAFFAVMKIGAVVMPLFSGFGPQPIVARLNDGEAKVVLTVDGTWRRGTPGAMKSVLDEALLSVPSVQHVLVLRHLGDALPACPMTARRDQDWAAAVAQQPAQLETTEMAADDPAVLLYTSGTTGKPKGCVWTHVSFLGSMVTRDMHICADFKASDRFFFMSDMGWMVGAMCACIPSYFGGSLLVAEGTPDFPDTGRFWRLLQDHKVTYVGVAPTLIRGLMRYGSAEVESFDLSALRVTVSGGEAWTEAPWRWFFEHVCKKKLPFLNIVGGTEVGGCNFTGTVLHPLRPGSFGMGGLGVGADIVDDSGKPVAAGQVGELVLRNPNIGFTKSLWRDDERYLDSYWRTLPGLWVHGDFAMRDGDGLFYILGRSDDTIKVSGKRTGPSEIETLLTGTGKVSEAAVIGVPDEVKGSAIVCVCVPMPGVAADTALQQELSAAVVRGMGASYRPRQVLLVSDLPKTRNMKVMRRVVRAVYKGESPGDLSSLVNPEAVTELQTRLGI</sequence>
<keyword evidence="6" id="KW-0007">Acetylation</keyword>
<reference evidence="10 11" key="1">
    <citation type="submission" date="2019-07" db="EMBL/GenBank/DDBJ databases">
        <title>Caenimonas sedimenti sp. nov., isolated from activated sludge.</title>
        <authorList>
            <person name="Xu J."/>
        </authorList>
    </citation>
    <scope>NUCLEOTIDE SEQUENCE [LARGE SCALE GENOMIC DNA]</scope>
    <source>
        <strain evidence="10 11">HX-9-20</strain>
    </source>
</reference>
<evidence type="ECO:0000256" key="4">
    <source>
        <dbReference type="ARBA" id="ARBA00022741"/>
    </source>
</evidence>
<comment type="similarity">
    <text evidence="1">Belongs to the ATP-dependent AMP-binding enzyme family.</text>
</comment>
<evidence type="ECO:0000259" key="8">
    <source>
        <dbReference type="Pfam" id="PF13193"/>
    </source>
</evidence>
<dbReference type="PANTHER" id="PTHR24095">
    <property type="entry name" value="ACETYL-COENZYME A SYNTHETASE"/>
    <property type="match status" value="1"/>
</dbReference>
<accession>A0A562ZSI9</accession>
<keyword evidence="3" id="KW-0436">Ligase</keyword>
<dbReference type="Gene3D" id="3.30.300.30">
    <property type="match status" value="1"/>
</dbReference>
<dbReference type="EMBL" id="VOBQ01000008">
    <property type="protein sequence ID" value="TWO71255.1"/>
    <property type="molecule type" value="Genomic_DNA"/>
</dbReference>
<dbReference type="InterPro" id="IPR032387">
    <property type="entry name" value="ACAS_N"/>
</dbReference>
<dbReference type="InterPro" id="IPR020845">
    <property type="entry name" value="AMP-binding_CS"/>
</dbReference>
<dbReference type="InterPro" id="IPR045851">
    <property type="entry name" value="AMP-bd_C_sf"/>
</dbReference>
<evidence type="ECO:0000313" key="11">
    <source>
        <dbReference type="Proteomes" id="UP000318199"/>
    </source>
</evidence>
<dbReference type="PANTHER" id="PTHR24095:SF14">
    <property type="entry name" value="ACETYL-COENZYME A SYNTHETASE 1"/>
    <property type="match status" value="1"/>
</dbReference>
<dbReference type="Proteomes" id="UP000318199">
    <property type="component" value="Unassembled WGS sequence"/>
</dbReference>
<keyword evidence="4" id="KW-0547">Nucleotide-binding</keyword>
<dbReference type="AlphaFoldDB" id="A0A562ZSI9"/>
<dbReference type="PROSITE" id="PS00455">
    <property type="entry name" value="AMP_BINDING"/>
    <property type="match status" value="1"/>
</dbReference>
<dbReference type="GO" id="GO:0005524">
    <property type="term" value="F:ATP binding"/>
    <property type="evidence" value="ECO:0007669"/>
    <property type="project" value="UniProtKB-KW"/>
</dbReference>
<dbReference type="InterPro" id="IPR025110">
    <property type="entry name" value="AMP-bd_C"/>
</dbReference>
<evidence type="ECO:0000256" key="3">
    <source>
        <dbReference type="ARBA" id="ARBA00022598"/>
    </source>
</evidence>
<dbReference type="GO" id="GO:0003987">
    <property type="term" value="F:acetate-CoA ligase activity"/>
    <property type="evidence" value="ECO:0007669"/>
    <property type="project" value="UniProtKB-EC"/>
</dbReference>
<dbReference type="OrthoDB" id="9766486at2"/>
<feature type="domain" description="AMP-binding enzyme C-terminal" evidence="8">
    <location>
        <begin position="542"/>
        <end position="620"/>
    </location>
</feature>
<dbReference type="Gene3D" id="3.40.50.12780">
    <property type="entry name" value="N-terminal domain of ligase-like"/>
    <property type="match status" value="1"/>
</dbReference>
<dbReference type="InterPro" id="IPR000873">
    <property type="entry name" value="AMP-dep_synth/lig_dom"/>
</dbReference>
<dbReference type="RefSeq" id="WP_145892872.1">
    <property type="nucleotide sequence ID" value="NZ_VOBQ01000008.1"/>
</dbReference>
<evidence type="ECO:0000259" key="7">
    <source>
        <dbReference type="Pfam" id="PF00501"/>
    </source>
</evidence>
<feature type="domain" description="AMP-dependent synthetase/ligase" evidence="7">
    <location>
        <begin position="102"/>
        <end position="482"/>
    </location>
</feature>
<dbReference type="EC" id="6.2.1.1" evidence="2"/>
<dbReference type="GO" id="GO:0006085">
    <property type="term" value="P:acetyl-CoA biosynthetic process"/>
    <property type="evidence" value="ECO:0007669"/>
    <property type="project" value="TreeGrafter"/>
</dbReference>